<keyword evidence="4" id="KW-1185">Reference proteome</keyword>
<dbReference type="PANTHER" id="PTHR42942:SF1">
    <property type="entry name" value="ALKYLTRANSFERASE-LIKE PROTEIN 1"/>
    <property type="match status" value="1"/>
</dbReference>
<dbReference type="PANTHER" id="PTHR42942">
    <property type="entry name" value="6-O-METHYLGUANINE DNA METHYLTRANSFERASE"/>
    <property type="match status" value="1"/>
</dbReference>
<dbReference type="Proteomes" id="UP000193450">
    <property type="component" value="Chromosome"/>
</dbReference>
<dbReference type="AlphaFoldDB" id="A0A1X9NFS8"/>
<dbReference type="RefSeq" id="WP_085756953.1">
    <property type="nucleotide sequence ID" value="NZ_CP019343.1"/>
</dbReference>
<dbReference type="Gene3D" id="1.10.10.10">
    <property type="entry name" value="Winged helix-like DNA-binding domain superfamily/Winged helix DNA-binding domain"/>
    <property type="match status" value="1"/>
</dbReference>
<evidence type="ECO:0000256" key="1">
    <source>
        <dbReference type="ARBA" id="ARBA00022763"/>
    </source>
</evidence>
<reference evidence="3 4" key="1">
    <citation type="submission" date="2016-11" db="EMBL/GenBank/DDBJ databases">
        <title>Trade-off between light-utilization and light-protection in marine flavobacteria.</title>
        <authorList>
            <person name="Kumagai Y."/>
        </authorList>
    </citation>
    <scope>NUCLEOTIDE SEQUENCE [LARGE SCALE GENOMIC DNA]</scope>
    <source>
        <strain evidence="3 4">NBRC 107125</strain>
    </source>
</reference>
<sequence length="102" mass="11344">MSQSNQQRIWQVVSQIPKGKIASYGQVAAQAGIPQAARLVGNVLRKLPEGSKLPWHRVVNSQRKISFPIGSPAYQEQRQRLLAEGVVFNKETIAINHLAWSS</sequence>
<dbReference type="InterPro" id="IPR036217">
    <property type="entry name" value="MethylDNA_cys_MeTrfase_DNAb"/>
</dbReference>
<feature type="domain" description="Methylated-DNA-[protein]-cysteine S-methyltransferase DNA binding" evidence="2">
    <location>
        <begin position="6"/>
        <end position="86"/>
    </location>
</feature>
<evidence type="ECO:0000259" key="2">
    <source>
        <dbReference type="Pfam" id="PF01035"/>
    </source>
</evidence>
<dbReference type="SUPFAM" id="SSF46767">
    <property type="entry name" value="Methylated DNA-protein cysteine methyltransferase, C-terminal domain"/>
    <property type="match status" value="1"/>
</dbReference>
<dbReference type="GO" id="GO:0008168">
    <property type="term" value="F:methyltransferase activity"/>
    <property type="evidence" value="ECO:0007669"/>
    <property type="project" value="UniProtKB-KW"/>
</dbReference>
<evidence type="ECO:0000313" key="4">
    <source>
        <dbReference type="Proteomes" id="UP000193450"/>
    </source>
</evidence>
<dbReference type="NCBIfam" id="TIGR00589">
    <property type="entry name" value="ogt"/>
    <property type="match status" value="1"/>
</dbReference>
<keyword evidence="3" id="KW-0808">Transferase</keyword>
<dbReference type="OrthoDB" id="9132167at2"/>
<dbReference type="GO" id="GO:0032259">
    <property type="term" value="P:methylation"/>
    <property type="evidence" value="ECO:0007669"/>
    <property type="project" value="UniProtKB-KW"/>
</dbReference>
<organism evidence="3 4">
    <name type="scientific">Oceanicoccus sagamiensis</name>
    <dbReference type="NCBI Taxonomy" id="716816"/>
    <lineage>
        <taxon>Bacteria</taxon>
        <taxon>Pseudomonadati</taxon>
        <taxon>Pseudomonadota</taxon>
        <taxon>Gammaproteobacteria</taxon>
        <taxon>Cellvibrionales</taxon>
        <taxon>Spongiibacteraceae</taxon>
        <taxon>Oceanicoccus</taxon>
    </lineage>
</organism>
<dbReference type="InterPro" id="IPR014048">
    <property type="entry name" value="MethylDNA_cys_MeTrfase_DNA-bd"/>
</dbReference>
<dbReference type="GO" id="GO:0006281">
    <property type="term" value="P:DNA repair"/>
    <property type="evidence" value="ECO:0007669"/>
    <property type="project" value="InterPro"/>
</dbReference>
<dbReference type="STRING" id="716816.BST96_01315"/>
<dbReference type="KEGG" id="osg:BST96_01315"/>
<dbReference type="EMBL" id="CP019343">
    <property type="protein sequence ID" value="ARN72863.1"/>
    <property type="molecule type" value="Genomic_DNA"/>
</dbReference>
<accession>A0A1X9NFS8</accession>
<dbReference type="Pfam" id="PF01035">
    <property type="entry name" value="DNA_binding_1"/>
    <property type="match status" value="1"/>
</dbReference>
<keyword evidence="3" id="KW-0489">Methyltransferase</keyword>
<proteinExistence type="predicted"/>
<gene>
    <name evidence="3" type="ORF">BST96_01315</name>
</gene>
<dbReference type="InterPro" id="IPR052520">
    <property type="entry name" value="ATL_DNA_repair"/>
</dbReference>
<keyword evidence="1" id="KW-0227">DNA damage</keyword>
<dbReference type="InterPro" id="IPR036388">
    <property type="entry name" value="WH-like_DNA-bd_sf"/>
</dbReference>
<evidence type="ECO:0000313" key="3">
    <source>
        <dbReference type="EMBL" id="ARN72863.1"/>
    </source>
</evidence>
<protein>
    <submittedName>
        <fullName evidence="3">Cysteine methyltransferase</fullName>
    </submittedName>
</protein>
<name>A0A1X9NFS8_9GAMM</name>
<dbReference type="CDD" id="cd06445">
    <property type="entry name" value="ATase"/>
    <property type="match status" value="1"/>
</dbReference>